<reference evidence="13" key="1">
    <citation type="submission" date="2020-01" db="EMBL/GenBank/DDBJ databases">
        <title>Phosphoaccumulans saitamaens gen. nov., sp. nov., a polyphosphate accumulating bacterium isolated from surface river water.</title>
        <authorList>
            <person name="Watanabe K."/>
            <person name="Suda W."/>
        </authorList>
    </citation>
    <scope>NUCLEOTIDE SEQUENCE [LARGE SCALE GENOMIC DNA]</scope>
    <source>
        <strain evidence="13">ICHIAU1</strain>
    </source>
</reference>
<dbReference type="CDD" id="cd13123">
    <property type="entry name" value="MATE_MurJ_like"/>
    <property type="match status" value="1"/>
</dbReference>
<keyword evidence="10 11" id="KW-0961">Cell wall biogenesis/degradation</keyword>
<dbReference type="PIRSF" id="PIRSF002869">
    <property type="entry name" value="MviN"/>
    <property type="match status" value="1"/>
</dbReference>
<feature type="transmembrane region" description="Helical" evidence="10">
    <location>
        <begin position="366"/>
        <end position="383"/>
    </location>
</feature>
<evidence type="ECO:0000313" key="12">
    <source>
        <dbReference type="EMBL" id="BBU69749.1"/>
    </source>
</evidence>
<accession>A0A7R6R5W2</accession>
<proteinExistence type="inferred from homology"/>
<evidence type="ECO:0000256" key="11">
    <source>
        <dbReference type="PIRNR" id="PIRNR002869"/>
    </source>
</evidence>
<keyword evidence="13" id="KW-1185">Reference proteome</keyword>
<gene>
    <name evidence="10" type="primary">murJ</name>
    <name evidence="12" type="ORF">ICHIAU1_20320</name>
</gene>
<evidence type="ECO:0000256" key="1">
    <source>
        <dbReference type="ARBA" id="ARBA00004651"/>
    </source>
</evidence>
<feature type="transmembrane region" description="Helical" evidence="10">
    <location>
        <begin position="453"/>
        <end position="475"/>
    </location>
</feature>
<dbReference type="PANTHER" id="PTHR47019">
    <property type="entry name" value="LIPID II FLIPPASE MURJ"/>
    <property type="match status" value="1"/>
</dbReference>
<evidence type="ECO:0000256" key="7">
    <source>
        <dbReference type="ARBA" id="ARBA00023136"/>
    </source>
</evidence>
<feature type="transmembrane region" description="Helical" evidence="10">
    <location>
        <begin position="98"/>
        <end position="122"/>
    </location>
</feature>
<feature type="transmembrane region" description="Helical" evidence="10">
    <location>
        <begin position="490"/>
        <end position="513"/>
    </location>
</feature>
<name>A0A7R6R5W2_9RHOO</name>
<keyword evidence="3 10" id="KW-0812">Transmembrane</keyword>
<dbReference type="InterPro" id="IPR051050">
    <property type="entry name" value="Lipid_II_flippase_MurJ/MviN"/>
</dbReference>
<keyword evidence="6 10" id="KW-1133">Transmembrane helix</keyword>
<feature type="transmembrane region" description="Helical" evidence="10">
    <location>
        <begin position="420"/>
        <end position="441"/>
    </location>
</feature>
<feature type="transmembrane region" description="Helical" evidence="10">
    <location>
        <begin position="286"/>
        <end position="304"/>
    </location>
</feature>
<sequence>MQPSYNSGMSLLRSVATVSGFTFLSRVLGFVRDFVIARSFGADAATDAFFVAFKLPNLLRRMFAEGAFSQAFVPLLGEYRKQRGTEETRLLINRTGTALGAVVLLVALLGIWGAPAIVTISAPGFLETPEKFELAVTLTRITFFYIFFMSMVAFAAGILNTWSKFSVPAFTPVLLNVSLILMAAFTQSWFDPPVKALAWGVIIGGLLQLGLQFYALHKIDLLPRFSLNLKACWQDPGVKRIGLLMIPALLGVSVSQISLLLNTVFASFLESGSISWLYYADRLMEFPAGMLGVAIGTVILPSLTRHHHGGDKEAYSGLLDWGLRLCFLLTLPAALGLAILAVPLISTLFMHGAFTAHDVSETSHALIAYSVGLSGLILVKVLAPGFYARQNLKTPVKIALIALVSTQLMNLAFIGPLKQAGLALSIGIAACLNAALLYRGLRQAAIYEPMPGWMPFLTKLGIALAVMAAVLLGGYQNDQFWLEAPLAERVLWLGGLICSAGVAYGLTLFILGFRPRDFRKT</sequence>
<evidence type="ECO:0000256" key="8">
    <source>
        <dbReference type="ARBA" id="ARBA00060041"/>
    </source>
</evidence>
<feature type="transmembrane region" description="Helical" evidence="10">
    <location>
        <begin position="142"/>
        <end position="162"/>
    </location>
</feature>
<evidence type="ECO:0000256" key="6">
    <source>
        <dbReference type="ARBA" id="ARBA00022989"/>
    </source>
</evidence>
<feature type="transmembrane region" description="Helical" evidence="10">
    <location>
        <begin position="325"/>
        <end position="346"/>
    </location>
</feature>
<dbReference type="GO" id="GO:0005886">
    <property type="term" value="C:plasma membrane"/>
    <property type="evidence" value="ECO:0007669"/>
    <property type="project" value="UniProtKB-SubCell"/>
</dbReference>
<keyword evidence="10 11" id="KW-0813">Transport</keyword>
<protein>
    <recommendedName>
        <fullName evidence="10">Probable lipid II flippase MurJ</fullName>
    </recommendedName>
</protein>
<evidence type="ECO:0000256" key="3">
    <source>
        <dbReference type="ARBA" id="ARBA00022692"/>
    </source>
</evidence>
<comment type="function">
    <text evidence="8 10 11">Involved in peptidoglycan biosynthesis. Transports lipid-linked peptidoglycan precursors from the inner to the outer leaflet of the cytoplasmic membrane.</text>
</comment>
<dbReference type="GO" id="GO:0071555">
    <property type="term" value="P:cell wall organization"/>
    <property type="evidence" value="ECO:0007669"/>
    <property type="project" value="UniProtKB-UniRule"/>
</dbReference>
<dbReference type="InterPro" id="IPR004268">
    <property type="entry name" value="MurJ"/>
</dbReference>
<dbReference type="HAMAP" id="MF_02078">
    <property type="entry name" value="MurJ_MviN"/>
    <property type="match status" value="1"/>
</dbReference>
<keyword evidence="2 10" id="KW-1003">Cell membrane</keyword>
<dbReference type="GO" id="GO:0009252">
    <property type="term" value="P:peptidoglycan biosynthetic process"/>
    <property type="evidence" value="ECO:0007669"/>
    <property type="project" value="UniProtKB-UniRule"/>
</dbReference>
<feature type="transmembrane region" description="Helical" evidence="10">
    <location>
        <begin position="196"/>
        <end position="216"/>
    </location>
</feature>
<dbReference type="PANTHER" id="PTHR47019:SF1">
    <property type="entry name" value="LIPID II FLIPPASE MURJ"/>
    <property type="match status" value="1"/>
</dbReference>
<keyword evidence="10" id="KW-0997">Cell inner membrane</keyword>
<feature type="transmembrane region" description="Helical" evidence="10">
    <location>
        <begin position="243"/>
        <end position="266"/>
    </location>
</feature>
<dbReference type="GO" id="GO:0015648">
    <property type="term" value="F:lipid-linked peptidoglycan transporter activity"/>
    <property type="evidence" value="ECO:0007669"/>
    <property type="project" value="UniProtKB-UniRule"/>
</dbReference>
<dbReference type="AlphaFoldDB" id="A0A7R6R5W2"/>
<dbReference type="NCBIfam" id="TIGR01695">
    <property type="entry name" value="murJ_mviN"/>
    <property type="match status" value="1"/>
</dbReference>
<comment type="subcellular location">
    <subcellularLocation>
        <location evidence="10">Cell inner membrane</location>
        <topology evidence="10">Multi-pass membrane protein</topology>
    </subcellularLocation>
    <subcellularLocation>
        <location evidence="1">Cell membrane</location>
        <topology evidence="1">Multi-pass membrane protein</topology>
    </subcellularLocation>
</comment>
<organism evidence="12 13">
    <name type="scientific">Fluviibacter phosphoraccumulans</name>
    <dbReference type="NCBI Taxonomy" id="1751046"/>
    <lineage>
        <taxon>Bacteria</taxon>
        <taxon>Pseudomonadati</taxon>
        <taxon>Pseudomonadota</taxon>
        <taxon>Betaproteobacteria</taxon>
        <taxon>Rhodocyclales</taxon>
        <taxon>Fluviibacteraceae</taxon>
        <taxon>Fluviibacter</taxon>
    </lineage>
</organism>
<evidence type="ECO:0000256" key="10">
    <source>
        <dbReference type="HAMAP-Rule" id="MF_02078"/>
    </source>
</evidence>
<evidence type="ECO:0000313" key="13">
    <source>
        <dbReference type="Proteomes" id="UP000463961"/>
    </source>
</evidence>
<evidence type="ECO:0000256" key="9">
    <source>
        <dbReference type="ARBA" id="ARBA00061532"/>
    </source>
</evidence>
<dbReference type="GO" id="GO:0034204">
    <property type="term" value="P:lipid translocation"/>
    <property type="evidence" value="ECO:0007669"/>
    <property type="project" value="TreeGrafter"/>
</dbReference>
<dbReference type="GO" id="GO:0008360">
    <property type="term" value="P:regulation of cell shape"/>
    <property type="evidence" value="ECO:0007669"/>
    <property type="project" value="UniProtKB-UniRule"/>
</dbReference>
<feature type="transmembrane region" description="Helical" evidence="10">
    <location>
        <begin position="169"/>
        <end position="190"/>
    </location>
</feature>
<evidence type="ECO:0000256" key="5">
    <source>
        <dbReference type="ARBA" id="ARBA00022984"/>
    </source>
</evidence>
<keyword evidence="4 10" id="KW-0133">Cell shape</keyword>
<feature type="transmembrane region" description="Helical" evidence="10">
    <location>
        <begin position="395"/>
        <end position="414"/>
    </location>
</feature>
<comment type="pathway">
    <text evidence="10">Cell wall biogenesis; peptidoglycan biosynthesis.</text>
</comment>
<dbReference type="EMBL" id="AP022345">
    <property type="protein sequence ID" value="BBU69749.1"/>
    <property type="molecule type" value="Genomic_DNA"/>
</dbReference>
<dbReference type="PRINTS" id="PR01806">
    <property type="entry name" value="VIRFACTRMVIN"/>
</dbReference>
<evidence type="ECO:0000256" key="2">
    <source>
        <dbReference type="ARBA" id="ARBA00022475"/>
    </source>
</evidence>
<evidence type="ECO:0000256" key="4">
    <source>
        <dbReference type="ARBA" id="ARBA00022960"/>
    </source>
</evidence>
<keyword evidence="5 10" id="KW-0573">Peptidoglycan synthesis</keyword>
<dbReference type="Pfam" id="PF03023">
    <property type="entry name" value="MurJ"/>
    <property type="match status" value="1"/>
</dbReference>
<keyword evidence="7 10" id="KW-0472">Membrane</keyword>
<dbReference type="Proteomes" id="UP000463961">
    <property type="component" value="Chromosome"/>
</dbReference>
<dbReference type="UniPathway" id="UPA00219"/>
<comment type="similarity">
    <text evidence="9 10 11">Belongs to the MurJ/MviN family.</text>
</comment>